<dbReference type="OrthoDB" id="648641at2"/>
<name>A0A1B8ZXT0_9FLAO</name>
<evidence type="ECO:0000313" key="1">
    <source>
        <dbReference type="EMBL" id="OCA76385.1"/>
    </source>
</evidence>
<evidence type="ECO:0000313" key="2">
    <source>
        <dbReference type="Proteomes" id="UP000092651"/>
    </source>
</evidence>
<protein>
    <submittedName>
        <fullName evidence="1">Uncharacterized protein</fullName>
    </submittedName>
</protein>
<gene>
    <name evidence="1" type="ORF">BBI01_06755</name>
</gene>
<keyword evidence="2" id="KW-1185">Reference proteome</keyword>
<organism evidence="1 2">
    <name type="scientific">Chryseobacterium artocarpi</name>
    <dbReference type="NCBI Taxonomy" id="1414727"/>
    <lineage>
        <taxon>Bacteria</taxon>
        <taxon>Pseudomonadati</taxon>
        <taxon>Bacteroidota</taxon>
        <taxon>Flavobacteriia</taxon>
        <taxon>Flavobacteriales</taxon>
        <taxon>Weeksellaceae</taxon>
        <taxon>Chryseobacterium group</taxon>
        <taxon>Chryseobacterium</taxon>
    </lineage>
</organism>
<dbReference type="RefSeq" id="WP_065394054.1">
    <property type="nucleotide sequence ID" value="NZ_MAYH01000012.1"/>
</dbReference>
<comment type="caution">
    <text evidence="1">The sequence shown here is derived from an EMBL/GenBank/DDBJ whole genome shotgun (WGS) entry which is preliminary data.</text>
</comment>
<reference evidence="1 2" key="1">
    <citation type="submission" date="2016-07" db="EMBL/GenBank/DDBJ databases">
        <authorList>
            <person name="Jeong J.-J."/>
            <person name="Kim D.W."/>
            <person name="Sang M.K."/>
            <person name="Choi I.-G."/>
            <person name="Kim K.D."/>
        </authorList>
    </citation>
    <scope>NUCLEOTIDE SEQUENCE [LARGE SCALE GENOMIC DNA]</scope>
    <source>
        <strain evidence="1 2">UTM-3</strain>
    </source>
</reference>
<dbReference type="AlphaFoldDB" id="A0A1B8ZXT0"/>
<dbReference type="Proteomes" id="UP000092651">
    <property type="component" value="Unassembled WGS sequence"/>
</dbReference>
<sequence length="67" mass="7587">MGKTEYNKLVPILENICARNEEHDMLTSATSTALCRIKRNDLNDVQEVQRLLGIGKFAVVDLWGLIK</sequence>
<dbReference type="EMBL" id="MAYH01000012">
    <property type="protein sequence ID" value="OCA76385.1"/>
    <property type="molecule type" value="Genomic_DNA"/>
</dbReference>
<proteinExistence type="predicted"/>
<accession>A0A1B8ZXT0</accession>